<evidence type="ECO:0000313" key="3">
    <source>
        <dbReference type="Proteomes" id="UP000736672"/>
    </source>
</evidence>
<keyword evidence="3" id="KW-1185">Reference proteome</keyword>
<comment type="caution">
    <text evidence="2">The sequence shown here is derived from an EMBL/GenBank/DDBJ whole genome shotgun (WGS) entry which is preliminary data.</text>
</comment>
<protein>
    <submittedName>
        <fullName evidence="2">Uncharacterized protein</fullName>
    </submittedName>
</protein>
<dbReference type="AlphaFoldDB" id="A0A9P9HK88"/>
<organism evidence="2 3">
    <name type="scientific">Fusarium solani</name>
    <name type="common">Filamentous fungus</name>
    <dbReference type="NCBI Taxonomy" id="169388"/>
    <lineage>
        <taxon>Eukaryota</taxon>
        <taxon>Fungi</taxon>
        <taxon>Dikarya</taxon>
        <taxon>Ascomycota</taxon>
        <taxon>Pezizomycotina</taxon>
        <taxon>Sordariomycetes</taxon>
        <taxon>Hypocreomycetidae</taxon>
        <taxon>Hypocreales</taxon>
        <taxon>Nectriaceae</taxon>
        <taxon>Fusarium</taxon>
        <taxon>Fusarium solani species complex</taxon>
    </lineage>
</organism>
<feature type="region of interest" description="Disordered" evidence="1">
    <location>
        <begin position="1"/>
        <end position="36"/>
    </location>
</feature>
<evidence type="ECO:0000256" key="1">
    <source>
        <dbReference type="SAM" id="MobiDB-lite"/>
    </source>
</evidence>
<dbReference type="OrthoDB" id="5056467at2759"/>
<proteinExistence type="predicted"/>
<sequence length="334" mass="37910">MPIMAEPTPPESPHRGETCVSFQDPDYPNPTQNEIFMNDPQFRHSLSDFSQALASEDARDVDEPRKSTPIPEEDEMLREDLYRAATIKDLASIVASSYAARDVYELDKRFIIWNHLLEFLGPGGINDLLMCVYLDGECSYFNPGDGTNLSRALQTWEDGNFFVSEANVPAEHIVERMLSLFLGMANIVNRSLAQMYCAKSFLGQEQNDAGDIETKRGVYHICFLAWIVCQAWDRRRINDYRLGLGQLWFVSISDHDAIEVYQLLYRLGCCQSMANDDGPVGEMVRIFRLAQDAHPSAPDESMPEVAVLAWLKPHMATKGLFESVEKWYKTTTNS</sequence>
<name>A0A9P9HK88_FUSSL</name>
<dbReference type="EMBL" id="JAGTJS010000009">
    <property type="protein sequence ID" value="KAH7258632.1"/>
    <property type="molecule type" value="Genomic_DNA"/>
</dbReference>
<gene>
    <name evidence="2" type="ORF">B0J15DRAFT_583400</name>
</gene>
<accession>A0A9P9HK88</accession>
<dbReference type="Proteomes" id="UP000736672">
    <property type="component" value="Unassembled WGS sequence"/>
</dbReference>
<reference evidence="2" key="1">
    <citation type="journal article" date="2021" name="Nat. Commun.">
        <title>Genetic determinants of endophytism in the Arabidopsis root mycobiome.</title>
        <authorList>
            <person name="Mesny F."/>
            <person name="Miyauchi S."/>
            <person name="Thiergart T."/>
            <person name="Pickel B."/>
            <person name="Atanasova L."/>
            <person name="Karlsson M."/>
            <person name="Huettel B."/>
            <person name="Barry K.W."/>
            <person name="Haridas S."/>
            <person name="Chen C."/>
            <person name="Bauer D."/>
            <person name="Andreopoulos W."/>
            <person name="Pangilinan J."/>
            <person name="LaButti K."/>
            <person name="Riley R."/>
            <person name="Lipzen A."/>
            <person name="Clum A."/>
            <person name="Drula E."/>
            <person name="Henrissat B."/>
            <person name="Kohler A."/>
            <person name="Grigoriev I.V."/>
            <person name="Martin F.M."/>
            <person name="Hacquard S."/>
        </authorList>
    </citation>
    <scope>NUCLEOTIDE SEQUENCE</scope>
    <source>
        <strain evidence="2">FSSC 5 MPI-SDFR-AT-0091</strain>
    </source>
</reference>
<feature type="non-terminal residue" evidence="2">
    <location>
        <position position="334"/>
    </location>
</feature>
<evidence type="ECO:0000313" key="2">
    <source>
        <dbReference type="EMBL" id="KAH7258632.1"/>
    </source>
</evidence>